<reference evidence="2" key="1">
    <citation type="submission" date="2011-05" db="EMBL/GenBank/DDBJ databases">
        <title>Complete sequence of Desulfotomaculum carboxydivorans CO-1-SRB.</title>
        <authorList>
            <consortium name="US DOE Joint Genome Institute"/>
            <person name="Lucas S."/>
            <person name="Han J."/>
            <person name="Lapidus A."/>
            <person name="Cheng J.-F."/>
            <person name="Goodwin L."/>
            <person name="Pitluck S."/>
            <person name="Peters L."/>
            <person name="Mikhailova N."/>
            <person name="Lu M."/>
            <person name="Han C."/>
            <person name="Tapia R."/>
            <person name="Land M."/>
            <person name="Hauser L."/>
            <person name="Kyrpides N."/>
            <person name="Ivanova N."/>
            <person name="Pagani I."/>
            <person name="Stams A."/>
            <person name="Plugge C."/>
            <person name="Muyzer G."/>
            <person name="Kuever J."/>
            <person name="Parshina S."/>
            <person name="Ivanova A."/>
            <person name="Nazina T."/>
            <person name="Woyke T."/>
        </authorList>
    </citation>
    <scope>NUCLEOTIDE SEQUENCE [LARGE SCALE GENOMIC DNA]</scope>
    <source>
        <strain evidence="2">CO-1-SRB</strain>
    </source>
</reference>
<feature type="domain" description="Helix-turn-helix type 11" evidence="1">
    <location>
        <begin position="111"/>
        <end position="149"/>
    </location>
</feature>
<keyword evidence="3" id="KW-1185">Reference proteome</keyword>
<evidence type="ECO:0000313" key="3">
    <source>
        <dbReference type="Proteomes" id="UP000009226"/>
    </source>
</evidence>
<dbReference type="RefSeq" id="WP_013809757.1">
    <property type="nucleotide sequence ID" value="NC_015565.1"/>
</dbReference>
<dbReference type="EMBL" id="CP002736">
    <property type="protein sequence ID" value="AEF93530.1"/>
    <property type="molecule type" value="Genomic_DNA"/>
</dbReference>
<evidence type="ECO:0000259" key="1">
    <source>
        <dbReference type="Pfam" id="PF08279"/>
    </source>
</evidence>
<dbReference type="KEGG" id="dca:Desca_0643"/>
<dbReference type="AlphaFoldDB" id="F6B885"/>
<dbReference type="Proteomes" id="UP000009226">
    <property type="component" value="Chromosome"/>
</dbReference>
<dbReference type="STRING" id="868595.Desca_0643"/>
<dbReference type="eggNOG" id="ENOG50337Y8">
    <property type="taxonomic scope" value="Bacteria"/>
</dbReference>
<gene>
    <name evidence="2" type="ordered locus">Desca_0643</name>
</gene>
<evidence type="ECO:0000313" key="2">
    <source>
        <dbReference type="EMBL" id="AEF93530.1"/>
    </source>
</evidence>
<dbReference type="InterPro" id="IPR013196">
    <property type="entry name" value="HTH_11"/>
</dbReference>
<sequence length="326" mass="37890">MNLIQLVETYLATKQGNRKKLKAQLDRYIGFLNRENLMYYYQVLNSDKLESGRIKEDLLDFMLDHRGAQSKEKALKAVVNFWNYLYKEGIIPANPVAGVSLELVGLTSDQRRLQLVKFIQGKEKTIREIQQHFFVSERTIREDIKALREGRGLWNYTKIDEMRTEDGAIRFSSSIHPLFLTLNLTSLVELMMGIQEVLASNIDHKKPFELIYRQIWPQLTEYAKEHLARTNVTAPSGQEVRSFIDEPSYLRDSISSKLVYSIKGKNPVNITVEKDGVELEQEVLVFDNYSDQGQSYYKFRVLESGEEFAYPLSDIKQVKTARENRD</sequence>
<name>F6B885_DESCC</name>
<organism evidence="2 3">
    <name type="scientific">Desulfotomaculum nigrificans (strain DSM 14880 / VKM B-2319 / CO-1-SRB)</name>
    <name type="common">Desulfotomaculum carboxydivorans</name>
    <dbReference type="NCBI Taxonomy" id="868595"/>
    <lineage>
        <taxon>Bacteria</taxon>
        <taxon>Bacillati</taxon>
        <taxon>Bacillota</taxon>
        <taxon>Clostridia</taxon>
        <taxon>Eubacteriales</taxon>
        <taxon>Desulfotomaculaceae</taxon>
        <taxon>Desulfotomaculum</taxon>
    </lineage>
</organism>
<dbReference type="HOGENOM" id="CLU_851849_0_0_9"/>
<accession>F6B885</accession>
<dbReference type="InterPro" id="IPR036388">
    <property type="entry name" value="WH-like_DNA-bd_sf"/>
</dbReference>
<dbReference type="Pfam" id="PF08279">
    <property type="entry name" value="HTH_11"/>
    <property type="match status" value="1"/>
</dbReference>
<dbReference type="Gene3D" id="1.10.10.10">
    <property type="entry name" value="Winged helix-like DNA-binding domain superfamily/Winged helix DNA-binding domain"/>
    <property type="match status" value="1"/>
</dbReference>
<protein>
    <recommendedName>
        <fullName evidence="1">Helix-turn-helix type 11 domain-containing protein</fullName>
    </recommendedName>
</protein>
<proteinExistence type="predicted"/>